<feature type="compositionally biased region" description="Basic and acidic residues" evidence="6">
    <location>
        <begin position="104"/>
        <end position="113"/>
    </location>
</feature>
<keyword evidence="2" id="KW-0677">Repeat</keyword>
<dbReference type="InterPro" id="IPR033443">
    <property type="entry name" value="PROP1-like_PPR_dom"/>
</dbReference>
<feature type="domain" description="PROP1-like PPR" evidence="7">
    <location>
        <begin position="1011"/>
        <end position="1154"/>
    </location>
</feature>
<protein>
    <recommendedName>
        <fullName evidence="7">PROP1-like PPR domain-containing protein</fullName>
    </recommendedName>
</protein>
<gene>
    <name evidence="8" type="ORF">AZE42_09427</name>
</gene>
<feature type="region of interest" description="Disordered" evidence="6">
    <location>
        <begin position="1286"/>
        <end position="1316"/>
    </location>
</feature>
<evidence type="ECO:0000256" key="6">
    <source>
        <dbReference type="SAM" id="MobiDB-lite"/>
    </source>
</evidence>
<evidence type="ECO:0000256" key="3">
    <source>
        <dbReference type="ARBA" id="ARBA00044493"/>
    </source>
</evidence>
<evidence type="ECO:0000259" key="7">
    <source>
        <dbReference type="Pfam" id="PF17177"/>
    </source>
</evidence>
<comment type="caution">
    <text evidence="8">The sequence shown here is derived from an EMBL/GenBank/DDBJ whole genome shotgun (WGS) entry which is preliminary data.</text>
</comment>
<dbReference type="InterPro" id="IPR002885">
    <property type="entry name" value="PPR_rpt"/>
</dbReference>
<feature type="repeat" description="PPR" evidence="5">
    <location>
        <begin position="1075"/>
        <end position="1110"/>
    </location>
</feature>
<evidence type="ECO:0000256" key="5">
    <source>
        <dbReference type="PROSITE-ProRule" id="PRU00708"/>
    </source>
</evidence>
<reference evidence="8 9" key="1">
    <citation type="submission" date="2016-03" db="EMBL/GenBank/DDBJ databases">
        <title>Comparative genomics of the ectomycorrhizal sister species Rhizopogon vinicolor and Rhizopogon vesiculosus (Basidiomycota: Boletales) reveals a divergence of the mating type B locus.</title>
        <authorList>
            <person name="Mujic A.B."/>
            <person name="Kuo A."/>
            <person name="Tritt A."/>
            <person name="Lipzen A."/>
            <person name="Chen C."/>
            <person name="Johnson J."/>
            <person name="Sharma A."/>
            <person name="Barry K."/>
            <person name="Grigoriev I.V."/>
            <person name="Spatafora J.W."/>
        </authorList>
    </citation>
    <scope>NUCLEOTIDE SEQUENCE [LARGE SCALE GENOMIC DNA]</scope>
    <source>
        <strain evidence="8 9">AM-OR11-056</strain>
    </source>
</reference>
<feature type="repeat" description="PPR" evidence="5">
    <location>
        <begin position="519"/>
        <end position="553"/>
    </location>
</feature>
<dbReference type="STRING" id="180088.A0A1J8PF17"/>
<organism evidence="8 9">
    <name type="scientific">Rhizopogon vesiculosus</name>
    <dbReference type="NCBI Taxonomy" id="180088"/>
    <lineage>
        <taxon>Eukaryota</taxon>
        <taxon>Fungi</taxon>
        <taxon>Dikarya</taxon>
        <taxon>Basidiomycota</taxon>
        <taxon>Agaricomycotina</taxon>
        <taxon>Agaricomycetes</taxon>
        <taxon>Agaricomycetidae</taxon>
        <taxon>Boletales</taxon>
        <taxon>Suillineae</taxon>
        <taxon>Rhizopogonaceae</taxon>
        <taxon>Rhizopogon</taxon>
    </lineage>
</organism>
<dbReference type="OrthoDB" id="411857at2759"/>
<dbReference type="Pfam" id="PF01535">
    <property type="entry name" value="PPR"/>
    <property type="match status" value="4"/>
</dbReference>
<feature type="compositionally biased region" description="Polar residues" evidence="6">
    <location>
        <begin position="86"/>
        <end position="98"/>
    </location>
</feature>
<dbReference type="EMBL" id="LVVM01006609">
    <property type="protein sequence ID" value="OJA07613.1"/>
    <property type="molecule type" value="Genomic_DNA"/>
</dbReference>
<dbReference type="Gene3D" id="1.25.40.10">
    <property type="entry name" value="Tetratricopeptide repeat domain"/>
    <property type="match status" value="4"/>
</dbReference>
<evidence type="ECO:0000256" key="2">
    <source>
        <dbReference type="ARBA" id="ARBA00022737"/>
    </source>
</evidence>
<dbReference type="NCBIfam" id="TIGR00756">
    <property type="entry name" value="PPR"/>
    <property type="match status" value="2"/>
</dbReference>
<evidence type="ECO:0000256" key="4">
    <source>
        <dbReference type="ARBA" id="ARBA00044511"/>
    </source>
</evidence>
<evidence type="ECO:0000313" key="8">
    <source>
        <dbReference type="EMBL" id="OJA07613.1"/>
    </source>
</evidence>
<accession>A0A1J8PF17</accession>
<evidence type="ECO:0000313" key="9">
    <source>
        <dbReference type="Proteomes" id="UP000183567"/>
    </source>
</evidence>
<proteinExistence type="inferred from homology"/>
<dbReference type="Proteomes" id="UP000183567">
    <property type="component" value="Unassembled WGS sequence"/>
</dbReference>
<dbReference type="PROSITE" id="PS51375">
    <property type="entry name" value="PPR"/>
    <property type="match status" value="4"/>
</dbReference>
<feature type="region of interest" description="Disordered" evidence="6">
    <location>
        <begin position="153"/>
        <end position="226"/>
    </location>
</feature>
<feature type="repeat" description="PPR" evidence="5">
    <location>
        <begin position="474"/>
        <end position="508"/>
    </location>
</feature>
<feature type="region of interest" description="Disordered" evidence="6">
    <location>
        <begin position="35"/>
        <end position="57"/>
    </location>
</feature>
<comment type="subunit">
    <text evidence="4">Binds to mitochondrial small subunit 15S rRNA.</text>
</comment>
<feature type="repeat" description="PPR" evidence="5">
    <location>
        <begin position="1039"/>
        <end position="1069"/>
    </location>
</feature>
<name>A0A1J8PF17_9AGAM</name>
<feature type="region of interest" description="Disordered" evidence="6">
    <location>
        <begin position="86"/>
        <end position="122"/>
    </location>
</feature>
<dbReference type="Pfam" id="PF17177">
    <property type="entry name" value="PPR_long"/>
    <property type="match status" value="1"/>
</dbReference>
<comment type="similarity">
    <text evidence="1">Belongs to the CCM1 family.</text>
</comment>
<dbReference type="PANTHER" id="PTHR47447:SF23">
    <property type="entry name" value="PENTACOTRIPEPTIDE-REPEAT REGION OF PRORP DOMAIN-CONTAINING PROTEIN"/>
    <property type="match status" value="1"/>
</dbReference>
<dbReference type="InterPro" id="IPR011990">
    <property type="entry name" value="TPR-like_helical_dom_sf"/>
</dbReference>
<sequence>MLPKVANHIFLHTSRAVAAVQNQTGHTLRNVLQLQTSTPGPPTTWTGAGSSGWGSNGAGPGGAKFNAGSRFYNGYTGAGRAVTQANASTSHDGNAGQSDDTDEIVPKRVDPRTSKRPITRRHSLSFGTLSEYEHERTESLNVLHTVQQHVRTKHTFAAPSTGEARDELSSESSRPPRTRRNSTAAQSTADSIDDFPPLPVSSVSDNSIPTDPAAPQSVTDPVLDHENGKTTHMYESIRQAARSGDGSRVIREVHVLRTTHKNPTVAEFNMALAALQETRRSGEPLALLLETYNDMVQRSLPPNARTYISLILALTERDQEVQKTITSLDARIKRRKLLNRQEVAIYEVDEKRIEKLKAENNFSSAMSMFEAALTVGARNKIPLTIYNSLLRSCAYHANVDAAIRVFAQLESRTDFLPGPHVFLHLLSVYANAKDLQGAKEVFQEFREASKAGRVRGLDFSAPEAAVASSVSRGQLLVWNKMIEAYFRGGQPAGALRLLETMMDSNANPAEPSLEVPSPSSSTFTSIIAGFCYSGDVSTALSWFDRLLQQGEAARHPHESSLVPPRPDQLAWIMMLDFLAQEGMVTDLNRLYDTLLECAPRDGLEVRRVDHMLVLEANAKYLHSDTIGNSKAVKSLQFIATHTMQDISNDIHPRDLSNLVTIVFEHFVRYGMIPEGLDLAESVVKHELRYAQALDLPALDQQRYGCSMVSSILPAILERTKKNRPTFDMILRIVRLANSANALMSNVLAMHYLHAYMSFCQHGDTSQYGMGLRDHEALLSCALVLLPADTDMDQIIPIRHYEYEGLIPLLTALSKQNFQLSNVKASLIANLSDALYDNYSKEQLGEFFGKVSPGFRIVLEKPDESCSVSPIPSPAMQMYPPIKDVVVDGMLSRYVDDWFPSHPHVTIQEAYRRLQEGMASGKYVHPATLGRLINGFGRLGDLEKVHSLYDIAQIVLYSIENKQWQSQAWFQIEDQMIIASAHAGDMEAAFQHRDRITSNGGIPSPDAYGSLIECVRDTTDDTSNAMALFTEAQMLGCTPNVYLYNTTISKLAKARKADFALELFQQMKATPGIRPSSITYGAVIAACARVGDAQSAEQLFLEMSSQSNFRPRIPPYNMMMQLYAHTKPDRERVLHYYDQLLLAGVKPSAHTYKLLIDAYGTIEPVDVDAMEGVFKLLRNNSAVPLQGSHWAALINAYGCVKKDLDKAISTFDSITSPDAVAYESLINVFVTNKQMALAPTYMKKLKSSGVHMTAYIANLLIKGYAAIGDIEEARRIFESLVDPPSGVAASGNHVPHEGSQQPMSSPPSPSSSPSYREPSTWEAMFRAELGNGYRDRAVALLARLQERQFPVAVYNRIRGIMSDDSVSPWAASP</sequence>
<evidence type="ECO:0000256" key="1">
    <source>
        <dbReference type="ARBA" id="ARBA00006192"/>
    </source>
</evidence>
<dbReference type="PANTHER" id="PTHR47447">
    <property type="entry name" value="OS03G0856100 PROTEIN"/>
    <property type="match status" value="1"/>
</dbReference>
<comment type="function">
    <text evidence="3">Regulates mitochondrial small subunit maturation by controlling 15S rRNA 5'-end processing. Localizes to the 5' precursor of the 15S rRNA in a position that is subsequently occupied by mS47 in the mature yeast mtSSU. Uses structure and sequence-specific RNA recognition, binding to a single-stranded region of the precursor and specifically recognizing bases -6 to -1. The exchange of Ccm1 for mS47 is coupled to the irreversible removal of precursor rRNA that is accompanied by conformational changes of the mitoribosomal proteins uS5m and mS26. These conformational changes signal completion of 5'-end rRNA processing through protection of the mature 5'-end of the 15S rRNA and stabilization of mS47. The removal of the 5' precursor together with the dissociation of Ccm1 may be catalyzed by the 5'-3' exoribonuclease Pet127. Involved in the specific removal of group I introns in mitochondrial encoded transcripts.</text>
</comment>
<keyword evidence="9" id="KW-1185">Reference proteome</keyword>